<evidence type="ECO:0000259" key="2">
    <source>
        <dbReference type="Pfam" id="PF01738"/>
    </source>
</evidence>
<dbReference type="SUPFAM" id="SSF53474">
    <property type="entry name" value="alpha/beta-Hydrolases"/>
    <property type="match status" value="1"/>
</dbReference>
<dbReference type="EMBL" id="FQZX01000003">
    <property type="protein sequence ID" value="SHK57921.1"/>
    <property type="molecule type" value="Genomic_DNA"/>
</dbReference>
<organism evidence="3 4">
    <name type="scientific">Maribacter aquivivus</name>
    <dbReference type="NCBI Taxonomy" id="228958"/>
    <lineage>
        <taxon>Bacteria</taxon>
        <taxon>Pseudomonadati</taxon>
        <taxon>Bacteroidota</taxon>
        <taxon>Flavobacteriia</taxon>
        <taxon>Flavobacteriales</taxon>
        <taxon>Flavobacteriaceae</taxon>
        <taxon>Maribacter</taxon>
    </lineage>
</organism>
<keyword evidence="3" id="KW-0378">Hydrolase</keyword>
<dbReference type="InterPro" id="IPR029058">
    <property type="entry name" value="AB_hydrolase_fold"/>
</dbReference>
<dbReference type="GO" id="GO:0016787">
    <property type="term" value="F:hydrolase activity"/>
    <property type="evidence" value="ECO:0007669"/>
    <property type="project" value="UniProtKB-KW"/>
</dbReference>
<protein>
    <submittedName>
        <fullName evidence="3">Alpha/beta hydrolase family protein</fullName>
    </submittedName>
</protein>
<keyword evidence="4" id="KW-1185">Reference proteome</keyword>
<evidence type="ECO:0000313" key="4">
    <source>
        <dbReference type="Proteomes" id="UP000184314"/>
    </source>
</evidence>
<dbReference type="PANTHER" id="PTHR43037:SF1">
    <property type="entry name" value="BLL1128 PROTEIN"/>
    <property type="match status" value="1"/>
</dbReference>
<gene>
    <name evidence="3" type="ORF">SAMN04488007_3278</name>
</gene>
<dbReference type="STRING" id="228958.SAMN04488007_3278"/>
<accession>A0A1M6TLT8</accession>
<dbReference type="Proteomes" id="UP000184314">
    <property type="component" value="Unassembled WGS sequence"/>
</dbReference>
<proteinExistence type="predicted"/>
<dbReference type="AlphaFoldDB" id="A0A1M6TLT8"/>
<dbReference type="Gene3D" id="3.40.50.1820">
    <property type="entry name" value="alpha/beta hydrolase"/>
    <property type="match status" value="1"/>
</dbReference>
<dbReference type="Pfam" id="PF01738">
    <property type="entry name" value="DLH"/>
    <property type="match status" value="1"/>
</dbReference>
<evidence type="ECO:0000313" key="3">
    <source>
        <dbReference type="EMBL" id="SHK57921.1"/>
    </source>
</evidence>
<reference evidence="4" key="1">
    <citation type="submission" date="2016-11" db="EMBL/GenBank/DDBJ databases">
        <authorList>
            <person name="Varghese N."/>
            <person name="Submissions S."/>
        </authorList>
    </citation>
    <scope>NUCLEOTIDE SEQUENCE [LARGE SCALE GENOMIC DNA]</scope>
    <source>
        <strain evidence="4">DSM 16478</strain>
    </source>
</reference>
<feature type="domain" description="Dienelactone hydrolase" evidence="2">
    <location>
        <begin position="162"/>
        <end position="265"/>
    </location>
</feature>
<name>A0A1M6TLT8_9FLAO</name>
<dbReference type="PANTHER" id="PTHR43037">
    <property type="entry name" value="UNNAMED PRODUCT-RELATED"/>
    <property type="match status" value="1"/>
</dbReference>
<keyword evidence="1" id="KW-0732">Signal</keyword>
<dbReference type="InterPro" id="IPR050955">
    <property type="entry name" value="Plant_Biomass_Hydrol_Est"/>
</dbReference>
<evidence type="ECO:0000256" key="1">
    <source>
        <dbReference type="ARBA" id="ARBA00022729"/>
    </source>
</evidence>
<dbReference type="InterPro" id="IPR002925">
    <property type="entry name" value="Dienelactn_hydro"/>
</dbReference>
<sequence>MHPPFFYQIFNKFLNSYSSNVSNTNGPKTTFTLKEFVFRVHLVEILHLQMRSILYVILLVIFQSCASQAKPILIDSEMETNVKENLAYYLYYPEDYEEEPEKDFPLLLFLHGGGESGDSLVTVKRNGPPKLIVQGKKFPFLILAPQNPNAKKWWNTRAVKQLLDSIVDNNRIDKRRIYLTGLSRGGGAAWELAVQYPDTFAAMAVVCGMTPLPYASWINRDMPIWVFHGEKDKSIPFSESETMVAKLKEMGYEVIFTRYPNVGHSAWIKAYETEALYDWFMNQELK</sequence>